<comment type="caution">
    <text evidence="2">The sequence shown here is derived from an EMBL/GenBank/DDBJ whole genome shotgun (WGS) entry which is preliminary data.</text>
</comment>
<gene>
    <name evidence="2" type="ORF">ACFODO_07940</name>
</gene>
<dbReference type="Gene3D" id="3.30.2350.10">
    <property type="entry name" value="Pseudouridine synthase"/>
    <property type="match status" value="1"/>
</dbReference>
<dbReference type="EMBL" id="JBHRSF010000019">
    <property type="protein sequence ID" value="MFC2995193.1"/>
    <property type="molecule type" value="Genomic_DNA"/>
</dbReference>
<dbReference type="InterPro" id="IPR020103">
    <property type="entry name" value="PsdUridine_synth_cat_dom_sf"/>
</dbReference>
<evidence type="ECO:0000313" key="3">
    <source>
        <dbReference type="Proteomes" id="UP001595455"/>
    </source>
</evidence>
<dbReference type="InterPro" id="IPR006145">
    <property type="entry name" value="PsdUridine_synth_RsuA/RluA"/>
</dbReference>
<feature type="domain" description="Pseudouridine synthase RsuA/RluA-like" evidence="1">
    <location>
        <begin position="102"/>
        <end position="249"/>
    </location>
</feature>
<name>A0ABV7BDJ2_9GAMM</name>
<sequence length="304" mass="35872">MQTLHSTFIPPMINGVNASQVYLPKLENRPHSLFDFLCEKFPHITPTEWQQRFQDQLIFDEQGQILTLHSMYLENTHIYYYRFLAHEITVPFKEEILFENEHFIAIDKPHFLTISPTGKYLQETLLVRLKKQTQNPNLTPIHRLDRETAGLVLFSKCPDTRGIYQQLFAERQVQKLYHAIAPFHADLKFPQTVQLRMEKGHPFYTMQVVTGEVNSLTEIDLIEHNFKWAKYQLKPETGKQHQLRVHLNHLNIPIKNDPFYPEVSHKDDADFNQPLQLLAKELAFFDPISQQKMHFISKKELTLA</sequence>
<dbReference type="PANTHER" id="PTHR21600:SF84">
    <property type="entry name" value="PSEUDOURIDINE SYNTHASE RSUA_RLUA-LIKE DOMAIN-CONTAINING PROTEIN"/>
    <property type="match status" value="1"/>
</dbReference>
<evidence type="ECO:0000259" key="1">
    <source>
        <dbReference type="Pfam" id="PF00849"/>
    </source>
</evidence>
<organism evidence="2 3">
    <name type="scientific">Acinetobacter sichuanensis</name>
    <dbReference type="NCBI Taxonomy" id="2136183"/>
    <lineage>
        <taxon>Bacteria</taxon>
        <taxon>Pseudomonadati</taxon>
        <taxon>Pseudomonadota</taxon>
        <taxon>Gammaproteobacteria</taxon>
        <taxon>Moraxellales</taxon>
        <taxon>Moraxellaceae</taxon>
        <taxon>Acinetobacter</taxon>
    </lineage>
</organism>
<dbReference type="PANTHER" id="PTHR21600">
    <property type="entry name" value="MITOCHONDRIAL RNA PSEUDOURIDINE SYNTHASE"/>
    <property type="match status" value="1"/>
</dbReference>
<evidence type="ECO:0000313" key="2">
    <source>
        <dbReference type="EMBL" id="MFC2995193.1"/>
    </source>
</evidence>
<dbReference type="PROSITE" id="PS01129">
    <property type="entry name" value="PSI_RLU"/>
    <property type="match status" value="1"/>
</dbReference>
<reference evidence="3" key="1">
    <citation type="journal article" date="2019" name="Int. J. Syst. Evol. Microbiol.">
        <title>The Global Catalogue of Microorganisms (GCM) 10K type strain sequencing project: providing services to taxonomists for standard genome sequencing and annotation.</title>
        <authorList>
            <consortium name="The Broad Institute Genomics Platform"/>
            <consortium name="The Broad Institute Genome Sequencing Center for Infectious Disease"/>
            <person name="Wu L."/>
            <person name="Ma J."/>
        </authorList>
    </citation>
    <scope>NUCLEOTIDE SEQUENCE [LARGE SCALE GENOMIC DNA]</scope>
    <source>
        <strain evidence="3">KCTC 62575</strain>
    </source>
</reference>
<dbReference type="SUPFAM" id="SSF55120">
    <property type="entry name" value="Pseudouridine synthase"/>
    <property type="match status" value="1"/>
</dbReference>
<keyword evidence="3" id="KW-1185">Reference proteome</keyword>
<dbReference type="Proteomes" id="UP001595455">
    <property type="component" value="Unassembled WGS sequence"/>
</dbReference>
<dbReference type="InterPro" id="IPR050188">
    <property type="entry name" value="RluA_PseudoU_synthase"/>
</dbReference>
<dbReference type="InterPro" id="IPR006224">
    <property type="entry name" value="PsdUridine_synth_RluA-like_CS"/>
</dbReference>
<proteinExistence type="predicted"/>
<accession>A0ABV7BDJ2</accession>
<protein>
    <submittedName>
        <fullName evidence="2">Pseudouridine synthase</fullName>
    </submittedName>
</protein>
<dbReference type="RefSeq" id="WP_213069634.1">
    <property type="nucleotide sequence ID" value="NZ_JBHRSF010000019.1"/>
</dbReference>
<dbReference type="Pfam" id="PF00849">
    <property type="entry name" value="PseudoU_synth_2"/>
    <property type="match status" value="1"/>
</dbReference>